<comment type="caution">
    <text evidence="1">The sequence shown here is derived from an EMBL/GenBank/DDBJ whole genome shotgun (WGS) entry which is preliminary data.</text>
</comment>
<evidence type="ECO:0000313" key="1">
    <source>
        <dbReference type="EMBL" id="MPC37923.1"/>
    </source>
</evidence>
<dbReference type="EMBL" id="VSRR010003926">
    <property type="protein sequence ID" value="MPC37923.1"/>
    <property type="molecule type" value="Genomic_DNA"/>
</dbReference>
<sequence>MAEFPLEPNLAKMLIMSVHLQCSDEILTIVSMLSVQNVFYRRNFKLHAREFCSWPIDGSSTAMDALFCYTVMQKEFSKKKRQTAMLQFFKKIPVEDVVPKEDVDNPVEA</sequence>
<dbReference type="InterPro" id="IPR027417">
    <property type="entry name" value="P-loop_NTPase"/>
</dbReference>
<keyword evidence="1" id="KW-0378">Hydrolase</keyword>
<dbReference type="Pfam" id="PF21010">
    <property type="entry name" value="HA2_C"/>
    <property type="match status" value="1"/>
</dbReference>
<dbReference type="SUPFAM" id="SSF52540">
    <property type="entry name" value="P-loop containing nucleoside triphosphate hydrolases"/>
    <property type="match status" value="1"/>
</dbReference>
<evidence type="ECO:0000313" key="2">
    <source>
        <dbReference type="Proteomes" id="UP000324222"/>
    </source>
</evidence>
<name>A0A5B7EYI1_PORTR</name>
<proteinExistence type="predicted"/>
<accession>A0A5B7EYI1</accession>
<keyword evidence="1" id="KW-0547">Nucleotide-binding</keyword>
<dbReference type="GO" id="GO:0004386">
    <property type="term" value="F:helicase activity"/>
    <property type="evidence" value="ECO:0007669"/>
    <property type="project" value="UniProtKB-KW"/>
</dbReference>
<keyword evidence="1" id="KW-0067">ATP-binding</keyword>
<dbReference type="AlphaFoldDB" id="A0A5B7EYI1"/>
<keyword evidence="2" id="KW-1185">Reference proteome</keyword>
<dbReference type="OrthoDB" id="10253254at2759"/>
<gene>
    <name evidence="1" type="primary">DHX8_3</name>
    <name evidence="1" type="ORF">E2C01_031420</name>
</gene>
<dbReference type="Proteomes" id="UP000324222">
    <property type="component" value="Unassembled WGS sequence"/>
</dbReference>
<protein>
    <submittedName>
        <fullName evidence="1">ATP-dependent RNA helicase DHX8</fullName>
    </submittedName>
</protein>
<dbReference type="Gene3D" id="1.20.120.1080">
    <property type="match status" value="1"/>
</dbReference>
<keyword evidence="1" id="KW-0347">Helicase</keyword>
<organism evidence="1 2">
    <name type="scientific">Portunus trituberculatus</name>
    <name type="common">Swimming crab</name>
    <name type="synonym">Neptunus trituberculatus</name>
    <dbReference type="NCBI Taxonomy" id="210409"/>
    <lineage>
        <taxon>Eukaryota</taxon>
        <taxon>Metazoa</taxon>
        <taxon>Ecdysozoa</taxon>
        <taxon>Arthropoda</taxon>
        <taxon>Crustacea</taxon>
        <taxon>Multicrustacea</taxon>
        <taxon>Malacostraca</taxon>
        <taxon>Eumalacostraca</taxon>
        <taxon>Eucarida</taxon>
        <taxon>Decapoda</taxon>
        <taxon>Pleocyemata</taxon>
        <taxon>Brachyura</taxon>
        <taxon>Eubrachyura</taxon>
        <taxon>Portunoidea</taxon>
        <taxon>Portunidae</taxon>
        <taxon>Portuninae</taxon>
        <taxon>Portunus</taxon>
    </lineage>
</organism>
<reference evidence="1 2" key="1">
    <citation type="submission" date="2019-05" db="EMBL/GenBank/DDBJ databases">
        <title>Another draft genome of Portunus trituberculatus and its Hox gene families provides insights of decapod evolution.</title>
        <authorList>
            <person name="Jeong J.-H."/>
            <person name="Song I."/>
            <person name="Kim S."/>
            <person name="Choi T."/>
            <person name="Kim D."/>
            <person name="Ryu S."/>
            <person name="Kim W."/>
        </authorList>
    </citation>
    <scope>NUCLEOTIDE SEQUENCE [LARGE SCALE GENOMIC DNA]</scope>
    <source>
        <tissue evidence="1">Muscle</tissue>
    </source>
</reference>